<protein>
    <recommendedName>
        <fullName evidence="1">Myb/SANT-like DNA-binding domain-containing protein</fullName>
    </recommendedName>
</protein>
<dbReference type="Pfam" id="PF13837">
    <property type="entry name" value="Myb_DNA-bind_4"/>
    <property type="match status" value="1"/>
</dbReference>
<evidence type="ECO:0000313" key="3">
    <source>
        <dbReference type="Proteomes" id="UP001152799"/>
    </source>
</evidence>
<sequence>MAKPKESTLVIESTELISGGNIEVVAGENTEVMAGENTEVMAGENTEVLAGENAEVIADLAMPENIPSTSSSRIAQCNCCGIHEKICPLATEIELQSINNHEELQENYIKVTPHQGDGDSIDSELNLEDDLLNICSSYFKSWENDPKKDNVKIKETDLVYPSLKGYNFDRFHKEQAMPQNLPHNKNISNDANGRSFVQTEINKPIINNQYNSNSENLFNVPIDNTNFNSVHIAIMKNLLKRFINPVDEVTQLRLIMRDLLLYYQQQLVLCQPISIMELKSLCHILEDTKLRSESFQGPPLCNTSILEPELAYRRNVSDKNHHVRFQHSNRPKFGTSEIKISQPSASFESQDESLIFVPLTPKIEQMFGLSTVAIEEAETAEETFDSECENNAGSSNVDNNQDQDVLEGKFYWEYKAILLMLEEYRKRISKFRNPKFKKKLLWDEIANVMKLNGYLVGSDTIDKKMRNLKNTFRTIVDNNNKKKTTGRGRMHWP</sequence>
<dbReference type="InterPro" id="IPR044822">
    <property type="entry name" value="Myb_DNA-bind_4"/>
</dbReference>
<dbReference type="EMBL" id="OU892285">
    <property type="protein sequence ID" value="CAG9773271.1"/>
    <property type="molecule type" value="Genomic_DNA"/>
</dbReference>
<evidence type="ECO:0000313" key="2">
    <source>
        <dbReference type="EMBL" id="CAG9773271.1"/>
    </source>
</evidence>
<dbReference type="OrthoDB" id="8189860at2759"/>
<proteinExistence type="predicted"/>
<dbReference type="Gene3D" id="1.10.10.60">
    <property type="entry name" value="Homeodomain-like"/>
    <property type="match status" value="1"/>
</dbReference>
<feature type="domain" description="Myb/SANT-like DNA-binding" evidence="1">
    <location>
        <begin position="411"/>
        <end position="484"/>
    </location>
</feature>
<keyword evidence="3" id="KW-1185">Reference proteome</keyword>
<reference evidence="2" key="1">
    <citation type="submission" date="2022-01" db="EMBL/GenBank/DDBJ databases">
        <authorList>
            <person name="King R."/>
        </authorList>
    </citation>
    <scope>NUCLEOTIDE SEQUENCE</scope>
</reference>
<dbReference type="AlphaFoldDB" id="A0A9N9QNK8"/>
<gene>
    <name evidence="2" type="ORF">CEUTPL_LOCUS13668</name>
</gene>
<accession>A0A9N9QNK8</accession>
<evidence type="ECO:0000259" key="1">
    <source>
        <dbReference type="Pfam" id="PF13837"/>
    </source>
</evidence>
<organism evidence="2 3">
    <name type="scientific">Ceutorhynchus assimilis</name>
    <name type="common">cabbage seed weevil</name>
    <dbReference type="NCBI Taxonomy" id="467358"/>
    <lineage>
        <taxon>Eukaryota</taxon>
        <taxon>Metazoa</taxon>
        <taxon>Ecdysozoa</taxon>
        <taxon>Arthropoda</taxon>
        <taxon>Hexapoda</taxon>
        <taxon>Insecta</taxon>
        <taxon>Pterygota</taxon>
        <taxon>Neoptera</taxon>
        <taxon>Endopterygota</taxon>
        <taxon>Coleoptera</taxon>
        <taxon>Polyphaga</taxon>
        <taxon>Cucujiformia</taxon>
        <taxon>Curculionidae</taxon>
        <taxon>Ceutorhynchinae</taxon>
        <taxon>Ceutorhynchus</taxon>
    </lineage>
</organism>
<dbReference type="Proteomes" id="UP001152799">
    <property type="component" value="Chromosome 9"/>
</dbReference>
<name>A0A9N9QNK8_9CUCU</name>